<accession>A0ACB9SMI2</accession>
<proteinExistence type="predicted"/>
<protein>
    <submittedName>
        <fullName evidence="1">Myb/sant-like dna-binding domain</fullName>
    </submittedName>
</protein>
<dbReference type="EMBL" id="CM043023">
    <property type="protein sequence ID" value="KAI4455694.1"/>
    <property type="molecule type" value="Genomic_DNA"/>
</dbReference>
<keyword evidence="2" id="KW-1185">Reference proteome</keyword>
<sequence length="88" mass="10498">MFTGNDQKEKNFSEREIALLLDVIEGYIQIIENKKTDEVTWKEKACIWEKYTIDFNSCSGGPPRTVQQSRKFYGNFKEKLEKNWLMIR</sequence>
<name>A0ACB9SMI2_HOLOL</name>
<comment type="caution">
    <text evidence="1">The sequence shown here is derived from an EMBL/GenBank/DDBJ whole genome shotgun (WGS) entry which is preliminary data.</text>
</comment>
<dbReference type="Proteomes" id="UP001056778">
    <property type="component" value="Chromosome 9"/>
</dbReference>
<reference evidence="1" key="1">
    <citation type="submission" date="2022-04" db="EMBL/GenBank/DDBJ databases">
        <title>Chromosome-scale genome assembly of Holotrichia oblita Faldermann.</title>
        <authorList>
            <person name="Rongchong L."/>
        </authorList>
    </citation>
    <scope>NUCLEOTIDE SEQUENCE</scope>
    <source>
        <strain evidence="1">81SQS9</strain>
    </source>
</reference>
<organism evidence="1 2">
    <name type="scientific">Holotrichia oblita</name>
    <name type="common">Chafer beetle</name>
    <dbReference type="NCBI Taxonomy" id="644536"/>
    <lineage>
        <taxon>Eukaryota</taxon>
        <taxon>Metazoa</taxon>
        <taxon>Ecdysozoa</taxon>
        <taxon>Arthropoda</taxon>
        <taxon>Hexapoda</taxon>
        <taxon>Insecta</taxon>
        <taxon>Pterygota</taxon>
        <taxon>Neoptera</taxon>
        <taxon>Endopterygota</taxon>
        <taxon>Coleoptera</taxon>
        <taxon>Polyphaga</taxon>
        <taxon>Scarabaeiformia</taxon>
        <taxon>Scarabaeidae</taxon>
        <taxon>Melolonthinae</taxon>
        <taxon>Holotrichia</taxon>
    </lineage>
</organism>
<evidence type="ECO:0000313" key="1">
    <source>
        <dbReference type="EMBL" id="KAI4455694.1"/>
    </source>
</evidence>
<evidence type="ECO:0000313" key="2">
    <source>
        <dbReference type="Proteomes" id="UP001056778"/>
    </source>
</evidence>
<gene>
    <name evidence="1" type="ORF">MML48_9g00008710</name>
</gene>